<dbReference type="STRING" id="1763537.ULVI_06280"/>
<dbReference type="EMBL" id="LRXL01000026">
    <property type="protein sequence ID" value="OAB80341.1"/>
    <property type="molecule type" value="Genomic_DNA"/>
</dbReference>
<dbReference type="RefSeq" id="WP_068590825.1">
    <property type="nucleotide sequence ID" value="NZ_LRXL01000026.1"/>
</dbReference>
<proteinExistence type="predicted"/>
<name>A0A167J4Y4_9FLAO</name>
<evidence type="ECO:0000313" key="1">
    <source>
        <dbReference type="EMBL" id="OAB80341.1"/>
    </source>
</evidence>
<protein>
    <submittedName>
        <fullName evidence="1">LSU ribosomal protein L21p</fullName>
    </submittedName>
</protein>
<reference evidence="1 2" key="1">
    <citation type="submission" date="2016-02" db="EMBL/GenBank/DDBJ databases">
        <title>Ulvibacter sp. LPB0005, isolated from Thais luteostoma.</title>
        <authorList>
            <person name="Shin S.-K."/>
            <person name="Yi H."/>
        </authorList>
    </citation>
    <scope>NUCLEOTIDE SEQUENCE [LARGE SCALE GENOMIC DNA]</scope>
    <source>
        <strain evidence="1 2">LPB0005</strain>
    </source>
</reference>
<dbReference type="GO" id="GO:0005840">
    <property type="term" value="C:ribosome"/>
    <property type="evidence" value="ECO:0007669"/>
    <property type="project" value="UniProtKB-KW"/>
</dbReference>
<evidence type="ECO:0000313" key="2">
    <source>
        <dbReference type="Proteomes" id="UP000077013"/>
    </source>
</evidence>
<keyword evidence="1" id="KW-0689">Ribosomal protein</keyword>
<organism evidence="1 2">
    <name type="scientific">Cochleicola gelatinilyticus</name>
    <dbReference type="NCBI Taxonomy" id="1763537"/>
    <lineage>
        <taxon>Bacteria</taxon>
        <taxon>Pseudomonadati</taxon>
        <taxon>Bacteroidota</taxon>
        <taxon>Flavobacteriia</taxon>
        <taxon>Flavobacteriales</taxon>
        <taxon>Flavobacteriaceae</taxon>
        <taxon>Cochleicola</taxon>
    </lineage>
</organism>
<comment type="caution">
    <text evidence="1">The sequence shown here is derived from an EMBL/GenBank/DDBJ whole genome shotgun (WGS) entry which is preliminary data.</text>
</comment>
<accession>A0A167J4Y4</accession>
<gene>
    <name evidence="1" type="ORF">ULVI_06280</name>
</gene>
<keyword evidence="2" id="KW-1185">Reference proteome</keyword>
<dbReference type="Gene3D" id="1.10.150.20">
    <property type="entry name" value="5' to 3' exonuclease, C-terminal subdomain"/>
    <property type="match status" value="1"/>
</dbReference>
<sequence>MNLCILIPLLVGLLCALFGYLIGRLFSKNDDRKSEVELWKNKNVQLEADLAACRSKLKSETTLKESPKKIVPEASNTPFVEFNAVVAKEILGKKIKQDDLTVVEGIGPKIRDIFHNQGITTWKDLANSSVEHCKEILRKGGERFVVHNPGTWPRQAKMAYEGKWKELKAWQDILDKGKE</sequence>
<keyword evidence="1" id="KW-0687">Ribonucleoprotein</keyword>
<dbReference type="OrthoDB" id="1493222at2"/>
<dbReference type="AlphaFoldDB" id="A0A167J4Y4"/>
<dbReference type="Proteomes" id="UP000077013">
    <property type="component" value="Unassembled WGS sequence"/>
</dbReference>